<feature type="compositionally biased region" description="Low complexity" evidence="1">
    <location>
        <begin position="32"/>
        <end position="70"/>
    </location>
</feature>
<dbReference type="RefSeq" id="WP_069403209.1">
    <property type="nucleotide sequence ID" value="NZ_MIGZ01000001.1"/>
</dbReference>
<dbReference type="EMBL" id="MIGZ01000001">
    <property type="protein sequence ID" value="ODQ96628.1"/>
    <property type="molecule type" value="Genomic_DNA"/>
</dbReference>
<evidence type="ECO:0008006" key="5">
    <source>
        <dbReference type="Google" id="ProtNLM"/>
    </source>
</evidence>
<comment type="caution">
    <text evidence="3">The sequence shown here is derived from an EMBL/GenBank/DDBJ whole genome shotgun (WGS) entry which is preliminary data.</text>
</comment>
<evidence type="ECO:0000313" key="4">
    <source>
        <dbReference type="Proteomes" id="UP000094243"/>
    </source>
</evidence>
<feature type="compositionally biased region" description="Acidic residues" evidence="1">
    <location>
        <begin position="71"/>
        <end position="124"/>
    </location>
</feature>
<feature type="chain" id="PRO_5009135416" description="Phosphodiesterase" evidence="2">
    <location>
        <begin position="33"/>
        <end position="721"/>
    </location>
</feature>
<dbReference type="Proteomes" id="UP000094243">
    <property type="component" value="Unassembled WGS sequence"/>
</dbReference>
<dbReference type="InterPro" id="IPR002591">
    <property type="entry name" value="Phosphodiest/P_Trfase"/>
</dbReference>
<dbReference type="PANTHER" id="PTHR10151">
    <property type="entry name" value="ECTONUCLEOTIDE PYROPHOSPHATASE/PHOSPHODIESTERASE"/>
    <property type="match status" value="1"/>
</dbReference>
<proteinExistence type="predicted"/>
<accession>A0A1E3S3D6</accession>
<dbReference type="SUPFAM" id="SSF53649">
    <property type="entry name" value="Alkaline phosphatase-like"/>
    <property type="match status" value="1"/>
</dbReference>
<dbReference type="Gene3D" id="3.40.720.10">
    <property type="entry name" value="Alkaline Phosphatase, subunit A"/>
    <property type="match status" value="2"/>
</dbReference>
<evidence type="ECO:0000256" key="1">
    <source>
        <dbReference type="SAM" id="MobiDB-lite"/>
    </source>
</evidence>
<organism evidence="3 4">
    <name type="scientific">Mycolicibacterium holsaticum</name>
    <dbReference type="NCBI Taxonomy" id="152142"/>
    <lineage>
        <taxon>Bacteria</taxon>
        <taxon>Bacillati</taxon>
        <taxon>Actinomycetota</taxon>
        <taxon>Actinomycetes</taxon>
        <taxon>Mycobacteriales</taxon>
        <taxon>Mycobacteriaceae</taxon>
        <taxon>Mycolicibacterium</taxon>
    </lineage>
</organism>
<keyword evidence="2" id="KW-0732">Signal</keyword>
<dbReference type="OrthoDB" id="1956004at2"/>
<evidence type="ECO:0000313" key="3">
    <source>
        <dbReference type="EMBL" id="ODQ96628.1"/>
    </source>
</evidence>
<dbReference type="GO" id="GO:0016787">
    <property type="term" value="F:hydrolase activity"/>
    <property type="evidence" value="ECO:0007669"/>
    <property type="project" value="UniProtKB-ARBA"/>
</dbReference>
<keyword evidence="4" id="KW-1185">Reference proteome</keyword>
<dbReference type="PANTHER" id="PTHR10151:SF120">
    <property type="entry name" value="BIS(5'-ADENOSYL)-TRIPHOSPHATASE"/>
    <property type="match status" value="1"/>
</dbReference>
<feature type="signal peptide" evidence="2">
    <location>
        <begin position="1"/>
        <end position="32"/>
    </location>
</feature>
<protein>
    <recommendedName>
        <fullName evidence="5">Phosphodiesterase</fullName>
    </recommendedName>
</protein>
<gene>
    <name evidence="3" type="ORF">BHQ17_00200</name>
</gene>
<feature type="compositionally biased region" description="Basic and acidic residues" evidence="1">
    <location>
        <begin position="131"/>
        <end position="142"/>
    </location>
</feature>
<dbReference type="InterPro" id="IPR017850">
    <property type="entry name" value="Alkaline_phosphatase_core_sf"/>
</dbReference>
<dbReference type="Pfam" id="PF01663">
    <property type="entry name" value="Phosphodiest"/>
    <property type="match status" value="1"/>
</dbReference>
<feature type="region of interest" description="Disordered" evidence="1">
    <location>
        <begin position="32"/>
        <end position="142"/>
    </location>
</feature>
<reference evidence="4" key="1">
    <citation type="submission" date="2016-09" db="EMBL/GenBank/DDBJ databases">
        <authorList>
            <person name="Greninger A.L."/>
            <person name="Jerome K.R."/>
            <person name="Mcnair B."/>
            <person name="Wallis C."/>
            <person name="Fang F."/>
        </authorList>
    </citation>
    <scope>NUCLEOTIDE SEQUENCE [LARGE SCALE GENOMIC DNA]</scope>
    <source>
        <strain evidence="4">M7</strain>
    </source>
</reference>
<sequence>MGYANHIGRVGALAVTLGVGFAIANAPAVAFADTSGTSSTSSSSPSESSASSESSTSTTTSSTEDATSPAESDDTAASDPTEDAAADSDAEQEQEADAQEEAEEDAEASQDDAALDLADGDADDQPATNTHDSRASRIADVPRDVQSLVTDAVERFTRAQEEKAQPNIAAEVDNAADDVAQPPTTTTFTTTASNPNPTATFTTLTTPDAAAAAVTQPRPTLVSLVTETVAAVLGPLMGLDTGAPLQAPALWAMLAAARGEFEQGSSQQTAPPAAQYTVTQISSPSAQATGTPYVLVIGVDGTNLGRILADPENDNFFALMADGTTAAASIVGHTTISNPSWSAILTGVWGETTGVVNNVFTPGTYDRWPTVFNLLESHDPNIQTITIANWNVIADIAGAGSIPADQIIFIPQVPGDSSWFLTDDAVGAATVEAIRNTQTGTPTFMFTYFVGVDENGHNYGGASPQYAEAIRNVDENIGDIMAEIAKREDCNTGPCENWTVIVVTDHGHQPQKGFGHGFQTPTETSTFVIARGSDFKDGYINLQYQIVDTTPTVLTLFGVTPPAYSNGVSLTTLGDSDVDPVDLHQALFDAIDMNGYPDIATNVALSVRTIFTSIPYFIYTFTYDTIDQLKAVAKQDIFLVSALAGLAVVPVQLVGNLLYVATNIPAQIVARLTGVTGASIFPLVAPPPSTWPPAQLNVPDLALLACGDGATEPHCNAAIVA</sequence>
<dbReference type="AlphaFoldDB" id="A0A1E3S3D6"/>
<name>A0A1E3S3D6_9MYCO</name>
<evidence type="ECO:0000256" key="2">
    <source>
        <dbReference type="SAM" id="SignalP"/>
    </source>
</evidence>